<dbReference type="InterPro" id="IPR001098">
    <property type="entry name" value="DNA-dir_DNA_pol_A_palm_dom"/>
</dbReference>
<organism evidence="2 3">
    <name type="scientific">Candidatus Afipia apatlaquensis</name>
    <dbReference type="NCBI Taxonomy" id="2712852"/>
    <lineage>
        <taxon>Bacteria</taxon>
        <taxon>Pseudomonadati</taxon>
        <taxon>Pseudomonadota</taxon>
        <taxon>Alphaproteobacteria</taxon>
        <taxon>Hyphomicrobiales</taxon>
        <taxon>Nitrobacteraceae</taxon>
        <taxon>Afipia</taxon>
    </lineage>
</organism>
<name>A0A7C9VF99_9BRAD</name>
<dbReference type="GO" id="GO:0003887">
    <property type="term" value="F:DNA-directed DNA polymerase activity"/>
    <property type="evidence" value="ECO:0007669"/>
    <property type="project" value="InterPro"/>
</dbReference>
<dbReference type="AlphaFoldDB" id="A0A7C9VF99"/>
<comment type="caution">
    <text evidence="2">The sequence shown here is derived from an EMBL/GenBank/DDBJ whole genome shotgun (WGS) entry which is preliminary data.</text>
</comment>
<evidence type="ECO:0000313" key="3">
    <source>
        <dbReference type="Proteomes" id="UP000480266"/>
    </source>
</evidence>
<dbReference type="InterPro" id="IPR043502">
    <property type="entry name" value="DNA/RNA_pol_sf"/>
</dbReference>
<sequence length="654" mass="71927">MTENILGLDFETTSKTDLPAEGLGKYLVDPTTRAYCFTWRFPDMSTADLWIEGQPVPARVVAHIRAGGLVMAHNAPFDYHIWNEILCRDNPQLPEIKPSQVRCSAARARYNGLPGSLAGACAALGLPVQKDTAGGDVMKQIAAHPEWTIDDHPEEFARVFKYAIIDTDAMIGLWDATVPLPAREQAFFELDMEINARGFGVDIEGAEAVEELKQLAEVQIDYQVAVLTGGGVLAATEIAKIKEFAHNIGTEVDDASKEALKKLIARDDLPSDLRDLLALRLDASRAPKKSAAILRAHVNRRLQHSTVWHGALSGRSTARGAGGAQTLNVARPRPGKTAEQCEAFLDAAKRRDIEFLTRPGHGPILAALADAQRPLFCATLPGHTLVGADLTGIETRMVPWLANDEAMLAEIESGVDGYKVEAANIFGVPYEAVDKDQRQVGKVVRLSLGFGGGVGAFTSMAANYGVYVEPVESERIVWKFREAHAAFERWWAMLEYAVLIALDTPGRAVDVPIGRGECTKATFMRDDRALRMALPSGRSISYHNARLHLEPGASVPQAVYDKPEGYVETLDRKILSNNQTQGLARDLFWEAMVDVGRVENIVHHVYDELLLELPVERAALRLEQLLARLRMNPKWCPGLPLDAAGYVNPRWRKD</sequence>
<proteinExistence type="predicted"/>
<gene>
    <name evidence="2" type="ORF">G4V63_14250</name>
</gene>
<dbReference type="SUPFAM" id="SSF56672">
    <property type="entry name" value="DNA/RNA polymerases"/>
    <property type="match status" value="1"/>
</dbReference>
<evidence type="ECO:0000313" key="2">
    <source>
        <dbReference type="EMBL" id="NGX96327.1"/>
    </source>
</evidence>
<dbReference type="EMBL" id="JAAMRR010000746">
    <property type="protein sequence ID" value="NGX96327.1"/>
    <property type="molecule type" value="Genomic_DNA"/>
</dbReference>
<protein>
    <recommendedName>
        <fullName evidence="1">DNA-directed DNA polymerase family A palm domain-containing protein</fullName>
    </recommendedName>
</protein>
<dbReference type="SMART" id="SM00482">
    <property type="entry name" value="POLAc"/>
    <property type="match status" value="1"/>
</dbReference>
<dbReference type="Gene3D" id="3.30.70.370">
    <property type="match status" value="1"/>
</dbReference>
<dbReference type="Gene3D" id="1.10.150.20">
    <property type="entry name" value="5' to 3' exonuclease, C-terminal subdomain"/>
    <property type="match status" value="1"/>
</dbReference>
<dbReference type="GO" id="GO:0006260">
    <property type="term" value="P:DNA replication"/>
    <property type="evidence" value="ECO:0007669"/>
    <property type="project" value="InterPro"/>
</dbReference>
<accession>A0A7C9VF99</accession>
<evidence type="ECO:0000259" key="1">
    <source>
        <dbReference type="SMART" id="SM00482"/>
    </source>
</evidence>
<dbReference type="Pfam" id="PF00476">
    <property type="entry name" value="DNA_pol_A"/>
    <property type="match status" value="1"/>
</dbReference>
<dbReference type="GO" id="GO:0003677">
    <property type="term" value="F:DNA binding"/>
    <property type="evidence" value="ECO:0007669"/>
    <property type="project" value="InterPro"/>
</dbReference>
<feature type="domain" description="DNA-directed DNA polymerase family A palm" evidence="1">
    <location>
        <begin position="373"/>
        <end position="617"/>
    </location>
</feature>
<reference evidence="2" key="1">
    <citation type="submission" date="2020-02" db="EMBL/GenBank/DDBJ databases">
        <title>Draft genome sequence of Candidatus Afipia apatlaquensis IBT-C3, a potential strain for decolorization of textile dyes.</title>
        <authorList>
            <person name="Sanchez-Reyes A."/>
            <person name="Breton-Deval L."/>
            <person name="Mangelson H."/>
            <person name="Sanchez-Flores A."/>
        </authorList>
    </citation>
    <scope>NUCLEOTIDE SEQUENCE [LARGE SCALE GENOMIC DNA]</scope>
    <source>
        <strain evidence="2">IBT-C3</strain>
    </source>
</reference>
<keyword evidence="3" id="KW-1185">Reference proteome</keyword>
<dbReference type="Proteomes" id="UP000480266">
    <property type="component" value="Unassembled WGS sequence"/>
</dbReference>